<sequence length="212" mass="22340">MKTSLCLLSAALLLTMTASVFAASSVDLAVKGLITPSACTPTLAQGGVADYGKIAARDLRENQSTPLPATTLQLNLSCEAATLFALDGVDNRAGSSNSPDDYSYGLGVINDTERVGNFVIIVRDYLADGLPVSKLVSTNNGTTWNENSEDAIWMRGRLTAFGNNANGNWAPIAIKTLNSSLVVHPFIAASSELTLTREQPIDGSATLEVVYL</sequence>
<protein>
    <submittedName>
        <fullName evidence="2">DUF1120 domain-containing protein</fullName>
    </submittedName>
</protein>
<comment type="caution">
    <text evidence="2">The sequence shown here is derived from an EMBL/GenBank/DDBJ whole genome shotgun (WGS) entry which is preliminary data.</text>
</comment>
<dbReference type="InterPro" id="IPR010546">
    <property type="entry name" value="DUF1120"/>
</dbReference>
<dbReference type="Pfam" id="PF06551">
    <property type="entry name" value="DUF1120"/>
    <property type="match status" value="1"/>
</dbReference>
<proteinExistence type="predicted"/>
<gene>
    <name evidence="2" type="ORF">EUX57_08720</name>
</gene>
<reference evidence="2 3" key="1">
    <citation type="submission" date="2019-02" db="EMBL/GenBank/DDBJ databases">
        <title>Pseudomonas spp from wheat grain.</title>
        <authorList>
            <person name="Cho G.-S."/>
            <person name="Franz C.M.A.P."/>
        </authorList>
    </citation>
    <scope>NUCLEOTIDE SEQUENCE [LARGE SCALE GENOMIC DNA]</scope>
    <source>
        <strain evidence="2 3">133NRW</strain>
    </source>
</reference>
<feature type="chain" id="PRO_5020320173" evidence="1">
    <location>
        <begin position="23"/>
        <end position="212"/>
    </location>
</feature>
<evidence type="ECO:0000313" key="3">
    <source>
        <dbReference type="Proteomes" id="UP000293369"/>
    </source>
</evidence>
<dbReference type="Proteomes" id="UP000293369">
    <property type="component" value="Unassembled WGS sequence"/>
</dbReference>
<organism evidence="2 3">
    <name type="scientific">Pseudomonas orientalis</name>
    <dbReference type="NCBI Taxonomy" id="76758"/>
    <lineage>
        <taxon>Bacteria</taxon>
        <taxon>Pseudomonadati</taxon>
        <taxon>Pseudomonadota</taxon>
        <taxon>Gammaproteobacteria</taxon>
        <taxon>Pseudomonadales</taxon>
        <taxon>Pseudomonadaceae</taxon>
        <taxon>Pseudomonas</taxon>
    </lineage>
</organism>
<keyword evidence="1" id="KW-0732">Signal</keyword>
<feature type="signal peptide" evidence="1">
    <location>
        <begin position="1"/>
        <end position="22"/>
    </location>
</feature>
<dbReference type="RefSeq" id="WP_065895343.1">
    <property type="nucleotide sequence ID" value="NZ_SGFE01000014.1"/>
</dbReference>
<dbReference type="AlphaFoldDB" id="A0A4Q7D6I2"/>
<dbReference type="EMBL" id="SGFE01000014">
    <property type="protein sequence ID" value="RZI32099.1"/>
    <property type="molecule type" value="Genomic_DNA"/>
</dbReference>
<accession>A0A4Q7D6I2</accession>
<name>A0A4Q7D6I2_9PSED</name>
<evidence type="ECO:0000256" key="1">
    <source>
        <dbReference type="SAM" id="SignalP"/>
    </source>
</evidence>
<evidence type="ECO:0000313" key="2">
    <source>
        <dbReference type="EMBL" id="RZI32099.1"/>
    </source>
</evidence>